<evidence type="ECO:0000313" key="3">
    <source>
        <dbReference type="Proteomes" id="UP000281594"/>
    </source>
</evidence>
<gene>
    <name evidence="2" type="ORF">D3C57_144520</name>
</gene>
<feature type="transmembrane region" description="Helical" evidence="1">
    <location>
        <begin position="40"/>
        <end position="59"/>
    </location>
</feature>
<comment type="caution">
    <text evidence="2">The sequence shown here is derived from an EMBL/GenBank/DDBJ whole genome shotgun (WGS) entry which is preliminary data.</text>
</comment>
<evidence type="ECO:0000256" key="1">
    <source>
        <dbReference type="SAM" id="Phobius"/>
    </source>
</evidence>
<feature type="transmembrane region" description="Helical" evidence="1">
    <location>
        <begin position="113"/>
        <end position="131"/>
    </location>
</feature>
<evidence type="ECO:0008006" key="4">
    <source>
        <dbReference type="Google" id="ProtNLM"/>
    </source>
</evidence>
<sequence>MSTDHKPETTRGQRWAVPAVGLAMGVVYIAIFLARNDPGMAAGGFAVMATYVLILVMASRRSESAALLRGQATDERRRAINQRASAFTLNVLVLVLLAGFVTELIRGHSGHPWDVLCGAGGVTYILATMYFSRHG</sequence>
<dbReference type="InterPro" id="IPR019235">
    <property type="entry name" value="DUF2178_TM"/>
</dbReference>
<organism evidence="2 3">
    <name type="scientific">Streptomyces rapamycinicus (strain ATCC 29253 / DSM 41530 / NRRL 5491 / AYB-994)</name>
    <name type="common">Streptomyces hygroscopicus (strain ATCC 29253)</name>
    <dbReference type="NCBI Taxonomy" id="1343740"/>
    <lineage>
        <taxon>Bacteria</taxon>
        <taxon>Bacillati</taxon>
        <taxon>Actinomycetota</taxon>
        <taxon>Actinomycetes</taxon>
        <taxon>Kitasatosporales</taxon>
        <taxon>Streptomycetaceae</taxon>
        <taxon>Streptomyces</taxon>
        <taxon>Streptomyces violaceusniger group</taxon>
    </lineage>
</organism>
<dbReference type="AlphaFoldDB" id="A0A0A0NVC3"/>
<protein>
    <recommendedName>
        <fullName evidence="4">DUF2178 domain-containing protein</fullName>
    </recommendedName>
</protein>
<keyword evidence="1" id="KW-0812">Transmembrane</keyword>
<dbReference type="KEGG" id="src:M271_50280"/>
<dbReference type="eggNOG" id="ENOG5033EJR">
    <property type="taxonomic scope" value="Bacteria"/>
</dbReference>
<accession>A0A0A0NVC3</accession>
<reference evidence="2 3" key="1">
    <citation type="journal article" date="2018" name="J. Biol. Chem.">
        <title>Discovery of the actinoplanic acid pathway in Streptomyces rapamycinicus reveals a genetically conserved synergism with rapamycin.</title>
        <authorList>
            <person name="Mrak P."/>
            <person name="Krastel P."/>
            <person name="Pivk Lukancic P."/>
            <person name="Tao J."/>
            <person name="Pistorius D."/>
            <person name="Moore C.M."/>
        </authorList>
    </citation>
    <scope>NUCLEOTIDE SEQUENCE [LARGE SCALE GENOMIC DNA]</scope>
    <source>
        <strain evidence="2 3">NRRL 5491</strain>
    </source>
</reference>
<dbReference type="Proteomes" id="UP000281594">
    <property type="component" value="Unassembled WGS sequence"/>
</dbReference>
<dbReference type="EMBL" id="QYCY01000004">
    <property type="protein sequence ID" value="RLV71749.1"/>
    <property type="molecule type" value="Genomic_DNA"/>
</dbReference>
<dbReference type="Pfam" id="PF09946">
    <property type="entry name" value="DUF2178"/>
    <property type="match status" value="1"/>
</dbReference>
<keyword evidence="1" id="KW-1133">Transmembrane helix</keyword>
<keyword evidence="1" id="KW-0472">Membrane</keyword>
<dbReference type="HOGENOM" id="CLU_141493_0_0_11"/>
<name>A0A0A0NVC3_STRRN</name>
<feature type="transmembrane region" description="Helical" evidence="1">
    <location>
        <begin position="15"/>
        <end position="34"/>
    </location>
</feature>
<feature type="transmembrane region" description="Helical" evidence="1">
    <location>
        <begin position="80"/>
        <end position="101"/>
    </location>
</feature>
<proteinExistence type="predicted"/>
<evidence type="ECO:0000313" key="2">
    <source>
        <dbReference type="EMBL" id="RLV71749.1"/>
    </source>
</evidence>
<dbReference type="RefSeq" id="WP_020874894.1">
    <property type="nucleotide sequence ID" value="NC_022785.1"/>
</dbReference>